<organism evidence="2 3">
    <name type="scientific">Molorchus minor</name>
    <dbReference type="NCBI Taxonomy" id="1323400"/>
    <lineage>
        <taxon>Eukaryota</taxon>
        <taxon>Metazoa</taxon>
        <taxon>Ecdysozoa</taxon>
        <taxon>Arthropoda</taxon>
        <taxon>Hexapoda</taxon>
        <taxon>Insecta</taxon>
        <taxon>Pterygota</taxon>
        <taxon>Neoptera</taxon>
        <taxon>Endopterygota</taxon>
        <taxon>Coleoptera</taxon>
        <taxon>Polyphaga</taxon>
        <taxon>Cucujiformia</taxon>
        <taxon>Chrysomeloidea</taxon>
        <taxon>Cerambycidae</taxon>
        <taxon>Lamiinae</taxon>
        <taxon>Monochamini</taxon>
        <taxon>Molorchus</taxon>
    </lineage>
</organism>
<dbReference type="PROSITE" id="PS50878">
    <property type="entry name" value="RT_POL"/>
    <property type="match status" value="1"/>
</dbReference>
<feature type="domain" description="Reverse transcriptase" evidence="1">
    <location>
        <begin position="167"/>
        <end position="365"/>
    </location>
</feature>
<gene>
    <name evidence="2" type="ORF">NQ317_006325</name>
</gene>
<comment type="caution">
    <text evidence="2">The sequence shown here is derived from an EMBL/GenBank/DDBJ whole genome shotgun (WGS) entry which is preliminary data.</text>
</comment>
<evidence type="ECO:0000259" key="1">
    <source>
        <dbReference type="PROSITE" id="PS50878"/>
    </source>
</evidence>
<sequence>MHLYYSPEKTPKTRNITNSRAGEKNINKINDRNSFINNNNRVAFSDHKFHNRFLNLSSVTFTPKEEEVLSLGLQYNSHNQISNKNLEILAVESERILELSSDVDKEISKADKGNCLVILDKDLYIHKVEEFLDPVNYPKLNSNPTNKHFTYTKSVINLTSDTLAYLNQDKRKLTPMNPSTPRLYGLPKIHKTNVPIRPVVAYVDSPTSNLAAWLSKILPEITEFKDPLAVKNSVELTNKISNVNVPKNAISITNFIHNLIQFYSQPNGLAMGSNLSPLLSEIFMHNLESSLPKFQWYNKILFWYRYVDDILVLFNGSKQEVESLLAFLNSLHSSIVFTVEFEENNKINFLDLEISKLDNKLDFSVYRKPTNTDLVIPFNSNHPFSQKFAAFHSFFNRLFKLPLSPHNFKKEQIIKQIAYNNNFPIYLINKMLLKYQIKFANINLIQPNILPSPYFSIPYIGPVSASLKHIFNTNNINISFKTLNPLRSRLVNTKDTINPLDKSGVYKINCSHPSCNVCYIGQSGRKIITRVQEHVKIIETNKNNNLDNNHSTPSSFANHILNNNHSFNLDDINIIHTCKKGVKLNLLEILEINKALKNPSCNPLQKLGSSLGVAKPYA</sequence>
<dbReference type="SUPFAM" id="SSF56672">
    <property type="entry name" value="DNA/RNA polymerases"/>
    <property type="match status" value="1"/>
</dbReference>
<dbReference type="PANTHER" id="PTHR21301">
    <property type="entry name" value="REVERSE TRANSCRIPTASE"/>
    <property type="match status" value="1"/>
</dbReference>
<dbReference type="EMBL" id="JAPWTJ010001028">
    <property type="protein sequence ID" value="KAJ8974243.1"/>
    <property type="molecule type" value="Genomic_DNA"/>
</dbReference>
<dbReference type="Pfam" id="PF00078">
    <property type="entry name" value="RVT_1"/>
    <property type="match status" value="1"/>
</dbReference>
<dbReference type="CDD" id="cd00304">
    <property type="entry name" value="RT_like"/>
    <property type="match status" value="1"/>
</dbReference>
<evidence type="ECO:0000313" key="2">
    <source>
        <dbReference type="EMBL" id="KAJ8974243.1"/>
    </source>
</evidence>
<name>A0ABQ9J9A2_9CUCU</name>
<protein>
    <recommendedName>
        <fullName evidence="1">Reverse transcriptase domain-containing protein</fullName>
    </recommendedName>
</protein>
<dbReference type="InterPro" id="IPR058912">
    <property type="entry name" value="HTH_animal"/>
</dbReference>
<dbReference type="Proteomes" id="UP001162164">
    <property type="component" value="Unassembled WGS sequence"/>
</dbReference>
<dbReference type="InterPro" id="IPR043502">
    <property type="entry name" value="DNA/RNA_pol_sf"/>
</dbReference>
<evidence type="ECO:0000313" key="3">
    <source>
        <dbReference type="Proteomes" id="UP001162164"/>
    </source>
</evidence>
<dbReference type="Pfam" id="PF26215">
    <property type="entry name" value="HTH_animal"/>
    <property type="match status" value="1"/>
</dbReference>
<proteinExistence type="predicted"/>
<keyword evidence="3" id="KW-1185">Reference proteome</keyword>
<dbReference type="InterPro" id="IPR000477">
    <property type="entry name" value="RT_dom"/>
</dbReference>
<reference evidence="2" key="1">
    <citation type="journal article" date="2023" name="Insect Mol. Biol.">
        <title>Genome sequencing provides insights into the evolution of gene families encoding plant cell wall-degrading enzymes in longhorned beetles.</title>
        <authorList>
            <person name="Shin N.R."/>
            <person name="Okamura Y."/>
            <person name="Kirsch R."/>
            <person name="Pauchet Y."/>
        </authorList>
    </citation>
    <scope>NUCLEOTIDE SEQUENCE</scope>
    <source>
        <strain evidence="2">MMC_N1</strain>
    </source>
</reference>
<accession>A0ABQ9J9A2</accession>
<dbReference type="PANTHER" id="PTHR21301:SF10">
    <property type="entry name" value="REVERSE TRANSCRIPTASE DOMAIN-CONTAINING PROTEIN"/>
    <property type="match status" value="1"/>
</dbReference>